<organism evidence="3 4">
    <name type="scientific">Cordyceps fumosorosea (strain ARSEF 2679)</name>
    <name type="common">Isaria fumosorosea</name>
    <dbReference type="NCBI Taxonomy" id="1081104"/>
    <lineage>
        <taxon>Eukaryota</taxon>
        <taxon>Fungi</taxon>
        <taxon>Dikarya</taxon>
        <taxon>Ascomycota</taxon>
        <taxon>Pezizomycotina</taxon>
        <taxon>Sordariomycetes</taxon>
        <taxon>Hypocreomycetidae</taxon>
        <taxon>Hypocreales</taxon>
        <taxon>Cordycipitaceae</taxon>
        <taxon>Cordyceps</taxon>
    </lineage>
</organism>
<proteinExistence type="predicted"/>
<dbReference type="InterPro" id="IPR022198">
    <property type="entry name" value="DUF3723"/>
</dbReference>
<evidence type="ECO:0000313" key="4">
    <source>
        <dbReference type="Proteomes" id="UP000076744"/>
    </source>
</evidence>
<protein>
    <submittedName>
        <fullName evidence="3">Uncharacterized protein</fullName>
    </submittedName>
</protein>
<dbReference type="AlphaFoldDB" id="A0A167H681"/>
<dbReference type="RefSeq" id="XP_018699690.1">
    <property type="nucleotide sequence ID" value="XM_018853128.1"/>
</dbReference>
<dbReference type="OrthoDB" id="4867059at2759"/>
<keyword evidence="1" id="KW-0175">Coiled coil</keyword>
<evidence type="ECO:0000313" key="3">
    <source>
        <dbReference type="EMBL" id="OAA47534.1"/>
    </source>
</evidence>
<name>A0A167H681_CORFA</name>
<dbReference type="Pfam" id="PF12520">
    <property type="entry name" value="DUF3723"/>
    <property type="match status" value="1"/>
</dbReference>
<comment type="caution">
    <text evidence="3">The sequence shown here is derived from an EMBL/GenBank/DDBJ whole genome shotgun (WGS) entry which is preliminary data.</text>
</comment>
<dbReference type="STRING" id="1081104.A0A167H681"/>
<keyword evidence="4" id="KW-1185">Reference proteome</keyword>
<feature type="region of interest" description="Disordered" evidence="2">
    <location>
        <begin position="678"/>
        <end position="700"/>
    </location>
</feature>
<reference evidence="3 4" key="1">
    <citation type="journal article" date="2016" name="Genome Biol. Evol.">
        <title>Divergent and convergent evolution of fungal pathogenicity.</title>
        <authorList>
            <person name="Shang Y."/>
            <person name="Xiao G."/>
            <person name="Zheng P."/>
            <person name="Cen K."/>
            <person name="Zhan S."/>
            <person name="Wang C."/>
        </authorList>
    </citation>
    <scope>NUCLEOTIDE SEQUENCE [LARGE SCALE GENOMIC DNA]</scope>
    <source>
        <strain evidence="3 4">ARSEF 2679</strain>
    </source>
</reference>
<evidence type="ECO:0000256" key="1">
    <source>
        <dbReference type="SAM" id="Coils"/>
    </source>
</evidence>
<feature type="coiled-coil region" evidence="1">
    <location>
        <begin position="600"/>
        <end position="673"/>
    </location>
</feature>
<dbReference type="EMBL" id="AZHB01000052">
    <property type="protein sequence ID" value="OAA47534.1"/>
    <property type="molecule type" value="Genomic_DNA"/>
</dbReference>
<evidence type="ECO:0000256" key="2">
    <source>
        <dbReference type="SAM" id="MobiDB-lite"/>
    </source>
</evidence>
<feature type="compositionally biased region" description="Low complexity" evidence="2">
    <location>
        <begin position="683"/>
        <end position="692"/>
    </location>
</feature>
<accession>A0A167H681</accession>
<dbReference type="Proteomes" id="UP000076744">
    <property type="component" value="Unassembled WGS sequence"/>
</dbReference>
<sequence>MEEYSNEKRPGDGVFFLKIREYQGMFGEYNEYLKQKWWARLGAITDSAHRKNQLKRLFEHDEFAPAFDAFRHLPALYCGLRLSVINKMIAMRCHDELLSYLRFIKDFWYGVFDKDEAAMEKLDEDTVREIQFTAPGACERQARHLYAKVNSGQIFSAFSDTERNRIWLRLCSATEVCLVPSLLAFFENLKYLQPAAVCMRRLVHLEKGESIRCALEKAFSPGNGNECVMQTSSTSFTTIPISAADCFDIAYRQLWLYALREQRDMPIKSKEKLATAKIRQADEVVVSRFARLAQKLGFKSEEIKALVQMNPDQEIARRLLTTARKPEEFEFDDINASIDTVADVLATARPISAQLLTEDDEIDSVEKPPALCGQPHAADHARDKRDMFLDKLHGPMPRPRLRLTSIFIQRSAYFAFFGQDLGISAAGLESTEDTHMLDHSSRHEQRLPMMSRAQMPQQVLEAAERRTSIPRRLEEQEARLGRVVATEEQLSANIEQLRNDMALQEMRLLTLRGEEQEALQRLNRLQQTEAEHTLRLESLQADEQNRQNEIVAQEQRRANLGDQIRLDLLGPGEKEHLATVERDEELRDHASARPERVSLVEDLTVEERKLQVAVEQLTLQIAQLDEEKASKEASIAEVEGQHKLTVNQLVAEEAELRNQIDQLKRDLAGLQARLDAGAGRPTELQQEQALEEGQQKRLKA</sequence>
<gene>
    <name evidence="3" type="ORF">ISF_09526</name>
</gene>
<dbReference type="GeneID" id="30025818"/>
<feature type="coiled-coil region" evidence="1">
    <location>
        <begin position="487"/>
        <end position="556"/>
    </location>
</feature>